<dbReference type="Gramene" id="Ma10_t31070.1">
    <property type="protein sequence ID" value="Ma10_p31070.1"/>
    <property type="gene ID" value="Ma10_g31070"/>
</dbReference>
<protein>
    <submittedName>
        <fullName evidence="1">(wild Malaysian banana) hypothetical protein</fullName>
    </submittedName>
</protein>
<reference evidence="1" key="1">
    <citation type="submission" date="2021-03" db="EMBL/GenBank/DDBJ databases">
        <authorList>
            <consortium name="Genoscope - CEA"/>
            <person name="William W."/>
        </authorList>
    </citation>
    <scope>NUCLEOTIDE SEQUENCE</scope>
    <source>
        <strain evidence="1">Doubled-haploid Pahang</strain>
    </source>
</reference>
<gene>
    <name evidence="1" type="ORF">GSMUA_333430.1</name>
</gene>
<evidence type="ECO:0000313" key="3">
    <source>
        <dbReference type="Proteomes" id="UP000012960"/>
    </source>
</evidence>
<reference evidence="2" key="2">
    <citation type="submission" date="2021-05" db="UniProtKB">
        <authorList>
            <consortium name="EnsemblPlants"/>
        </authorList>
    </citation>
    <scope>IDENTIFICATION</scope>
    <source>
        <strain evidence="2">subsp. malaccensis</strain>
    </source>
</reference>
<dbReference type="AlphaFoldDB" id="A0A804L2B5"/>
<accession>A0A804L2B5</accession>
<evidence type="ECO:0000313" key="2">
    <source>
        <dbReference type="EnsemblPlants" id="Ma10_p31070.1"/>
    </source>
</evidence>
<proteinExistence type="predicted"/>
<organism evidence="2 3">
    <name type="scientific">Musa acuminata subsp. malaccensis</name>
    <name type="common">Wild banana</name>
    <name type="synonym">Musa malaccensis</name>
    <dbReference type="NCBI Taxonomy" id="214687"/>
    <lineage>
        <taxon>Eukaryota</taxon>
        <taxon>Viridiplantae</taxon>
        <taxon>Streptophyta</taxon>
        <taxon>Embryophyta</taxon>
        <taxon>Tracheophyta</taxon>
        <taxon>Spermatophyta</taxon>
        <taxon>Magnoliopsida</taxon>
        <taxon>Liliopsida</taxon>
        <taxon>Zingiberales</taxon>
        <taxon>Musaceae</taxon>
        <taxon>Musa</taxon>
    </lineage>
</organism>
<dbReference type="InParanoid" id="A0A804L2B5"/>
<name>A0A804L2B5_MUSAM</name>
<dbReference type="EMBL" id="HG996476">
    <property type="protein sequence ID" value="CAG1855117.1"/>
    <property type="molecule type" value="Genomic_DNA"/>
</dbReference>
<sequence length="102" mass="11126">MSGADSSVIKLKQEENDSATRRDKSKIVLKGLFLLSCNILLLEAVPCDSLLLLCSCSFLVVVQWGEKLWGKHSVSNGLLQTARMITSANTNLFLLCLRTGAV</sequence>
<dbReference type="EnsemblPlants" id="Ma10_t31070.1">
    <property type="protein sequence ID" value="Ma10_p31070.1"/>
    <property type="gene ID" value="Ma10_g31070"/>
</dbReference>
<dbReference type="Proteomes" id="UP000012960">
    <property type="component" value="Unplaced"/>
</dbReference>
<keyword evidence="3" id="KW-1185">Reference proteome</keyword>
<evidence type="ECO:0000313" key="1">
    <source>
        <dbReference type="EMBL" id="CAG1855117.1"/>
    </source>
</evidence>